<dbReference type="Pfam" id="PF02656">
    <property type="entry name" value="DUF202"/>
    <property type="match status" value="1"/>
</dbReference>
<protein>
    <recommendedName>
        <fullName evidence="6">DUF202 domain-containing protein</fullName>
    </recommendedName>
</protein>
<gene>
    <name evidence="7" type="ORF">CA984_42210</name>
</gene>
<dbReference type="GO" id="GO:0012505">
    <property type="term" value="C:endomembrane system"/>
    <property type="evidence" value="ECO:0007669"/>
    <property type="project" value="UniProtKB-SubCell"/>
</dbReference>
<proteinExistence type="predicted"/>
<name>A0A243QGM3_9ACTN</name>
<comment type="caution">
    <text evidence="7">The sequence shown here is derived from an EMBL/GenBank/DDBJ whole genome shotgun (WGS) entry which is preliminary data.</text>
</comment>
<evidence type="ECO:0000256" key="1">
    <source>
        <dbReference type="ARBA" id="ARBA00004127"/>
    </source>
</evidence>
<keyword evidence="4 5" id="KW-0472">Membrane</keyword>
<evidence type="ECO:0000256" key="4">
    <source>
        <dbReference type="ARBA" id="ARBA00023136"/>
    </source>
</evidence>
<keyword evidence="2 5" id="KW-0812">Transmembrane</keyword>
<feature type="transmembrane region" description="Helical" evidence="5">
    <location>
        <begin position="43"/>
        <end position="65"/>
    </location>
</feature>
<evidence type="ECO:0000313" key="7">
    <source>
        <dbReference type="EMBL" id="OUC81168.1"/>
    </source>
</evidence>
<keyword evidence="3 5" id="KW-1133">Transmembrane helix</keyword>
<feature type="transmembrane region" description="Helical" evidence="5">
    <location>
        <begin position="17"/>
        <end position="37"/>
    </location>
</feature>
<dbReference type="RefSeq" id="WP_086578927.1">
    <property type="nucleotide sequence ID" value="NZ_NGFP01000390.1"/>
</dbReference>
<comment type="subcellular location">
    <subcellularLocation>
        <location evidence="1">Endomembrane system</location>
        <topology evidence="1">Multi-pass membrane protein</topology>
    </subcellularLocation>
</comment>
<dbReference type="InterPro" id="IPR003807">
    <property type="entry name" value="DUF202"/>
</dbReference>
<keyword evidence="8" id="KW-1185">Reference proteome</keyword>
<evidence type="ECO:0000256" key="3">
    <source>
        <dbReference type="ARBA" id="ARBA00022989"/>
    </source>
</evidence>
<reference evidence="7 8" key="1">
    <citation type="submission" date="2017-05" db="EMBL/GenBank/DDBJ databases">
        <title>Biotechnological potential of actinobacteria isolated from South African environments.</title>
        <authorList>
            <person name="Le Roes-Hill M."/>
            <person name="Prins A."/>
            <person name="Durrell K.A."/>
        </authorList>
    </citation>
    <scope>NUCLEOTIDE SEQUENCE [LARGE SCALE GENOMIC DNA]</scope>
    <source>
        <strain evidence="7">M26</strain>
    </source>
</reference>
<dbReference type="AlphaFoldDB" id="A0A243QGM3"/>
<feature type="transmembrane region" description="Helical" evidence="5">
    <location>
        <begin position="86"/>
        <end position="106"/>
    </location>
</feature>
<evidence type="ECO:0000259" key="6">
    <source>
        <dbReference type="Pfam" id="PF02656"/>
    </source>
</evidence>
<organism evidence="7 8">
    <name type="scientific">Streptosporangium minutum</name>
    <dbReference type="NCBI Taxonomy" id="569862"/>
    <lineage>
        <taxon>Bacteria</taxon>
        <taxon>Bacillati</taxon>
        <taxon>Actinomycetota</taxon>
        <taxon>Actinomycetes</taxon>
        <taxon>Streptosporangiales</taxon>
        <taxon>Streptosporangiaceae</taxon>
        <taxon>Streptosporangium</taxon>
    </lineage>
</organism>
<accession>A0A243QGM3</accession>
<dbReference type="Proteomes" id="UP000194761">
    <property type="component" value="Unassembled WGS sequence"/>
</dbReference>
<dbReference type="EMBL" id="NGFP01000390">
    <property type="protein sequence ID" value="OUC81168.1"/>
    <property type="molecule type" value="Genomic_DNA"/>
</dbReference>
<evidence type="ECO:0000313" key="8">
    <source>
        <dbReference type="Proteomes" id="UP000194761"/>
    </source>
</evidence>
<evidence type="ECO:0000256" key="2">
    <source>
        <dbReference type="ARBA" id="ARBA00022692"/>
    </source>
</evidence>
<sequence>MSPLWDEGLQNERTRLAWVRTAALLAVSGLGAAGIGLRTGTHLISVVPFALAALCGAVLLARTGVRYQRVQHALHEGSPLDERADAVIAWLGTLAAAAGAVAFVLLR</sequence>
<evidence type="ECO:0000256" key="5">
    <source>
        <dbReference type="SAM" id="Phobius"/>
    </source>
</evidence>
<feature type="domain" description="DUF202" evidence="6">
    <location>
        <begin position="6"/>
        <end position="73"/>
    </location>
</feature>